<organism evidence="7 8">
    <name type="scientific">Polystyrenella longa</name>
    <dbReference type="NCBI Taxonomy" id="2528007"/>
    <lineage>
        <taxon>Bacteria</taxon>
        <taxon>Pseudomonadati</taxon>
        <taxon>Planctomycetota</taxon>
        <taxon>Planctomycetia</taxon>
        <taxon>Planctomycetales</taxon>
        <taxon>Planctomycetaceae</taxon>
        <taxon>Polystyrenella</taxon>
    </lineage>
</organism>
<keyword evidence="3 7" id="KW-0378">Hydrolase</keyword>
<feature type="domain" description="Sulfatase N-terminal" evidence="6">
    <location>
        <begin position="33"/>
        <end position="368"/>
    </location>
</feature>
<dbReference type="AlphaFoldDB" id="A0A518CKB2"/>
<evidence type="ECO:0000256" key="5">
    <source>
        <dbReference type="SAM" id="SignalP"/>
    </source>
</evidence>
<evidence type="ECO:0000256" key="4">
    <source>
        <dbReference type="ARBA" id="ARBA00022837"/>
    </source>
</evidence>
<dbReference type="FunFam" id="3.40.720.10:FF:000070">
    <property type="entry name" value="Arylsulfatase A"/>
    <property type="match status" value="1"/>
</dbReference>
<dbReference type="CDD" id="cd16146">
    <property type="entry name" value="ARS_like"/>
    <property type="match status" value="1"/>
</dbReference>
<dbReference type="PANTHER" id="PTHR42693:SF53">
    <property type="entry name" value="ENDO-4-O-SULFATASE"/>
    <property type="match status" value="1"/>
</dbReference>
<dbReference type="InterPro" id="IPR017850">
    <property type="entry name" value="Alkaline_phosphatase_core_sf"/>
</dbReference>
<dbReference type="GO" id="GO:0046872">
    <property type="term" value="F:metal ion binding"/>
    <property type="evidence" value="ECO:0007669"/>
    <property type="project" value="UniProtKB-KW"/>
</dbReference>
<dbReference type="GO" id="GO:0004065">
    <property type="term" value="F:arylsulfatase activity"/>
    <property type="evidence" value="ECO:0007669"/>
    <property type="project" value="UniProtKB-EC"/>
</dbReference>
<evidence type="ECO:0000313" key="7">
    <source>
        <dbReference type="EMBL" id="QDU79668.1"/>
    </source>
</evidence>
<evidence type="ECO:0000256" key="1">
    <source>
        <dbReference type="ARBA" id="ARBA00008779"/>
    </source>
</evidence>
<dbReference type="OrthoDB" id="9783154at2"/>
<comment type="similarity">
    <text evidence="1">Belongs to the sulfatase family.</text>
</comment>
<sequence precursor="true">MSFARSLPLLFAILISYSVSSSLSAAELAGSQPNIILVMTDDQGYAPVGRHGHPWIETPNLDSLYDESTRFTRFLVSPTCSPTRSALMTGRHPMKNGITHTILERERMTLDATILPQVLKSAGYATGIFGKWHLGDEEPYQPHQRGFNETFIHGAGGIGQAYDCSCADAPDNSYFDPIVRHNGSFVKTDGFCTDVFFKAARGWIKSQQAADQPFFAYITTNAPHGPFLAPPEDKQRFLDRGFTETTAGFYGMIENIDQNMGRLLKEIEESNLAENTMVIFMSDNGMTGAGSGRLGQPLGQAEPGKVDSNKQLFPYNAEMNGLKGNPHEGGVRVPFFVRWPGKIQPGQDIDRIAAHIDLLPTLAALTGAALPENQVEGRSLLPLIEDPTTEWSDRYLFTHVARWPTGADPDQFQWKNFAIRNQQYRFVNNDQLFDMQKDPGETINVIEDHPEVVEQMRTAYEKFWQETRPLMVNEDAPLSKTRPYHELYKAQMKSTGIPEWKPPAL</sequence>
<dbReference type="PANTHER" id="PTHR42693">
    <property type="entry name" value="ARYLSULFATASE FAMILY MEMBER"/>
    <property type="match status" value="1"/>
</dbReference>
<dbReference type="Gene3D" id="3.30.1120.10">
    <property type="match status" value="1"/>
</dbReference>
<dbReference type="InterPro" id="IPR000917">
    <property type="entry name" value="Sulfatase_N"/>
</dbReference>
<dbReference type="SUPFAM" id="SSF53649">
    <property type="entry name" value="Alkaline phosphatase-like"/>
    <property type="match status" value="1"/>
</dbReference>
<evidence type="ECO:0000259" key="6">
    <source>
        <dbReference type="Pfam" id="PF00884"/>
    </source>
</evidence>
<evidence type="ECO:0000256" key="2">
    <source>
        <dbReference type="ARBA" id="ARBA00022723"/>
    </source>
</evidence>
<reference evidence="7 8" key="1">
    <citation type="submission" date="2019-02" db="EMBL/GenBank/DDBJ databases">
        <title>Deep-cultivation of Planctomycetes and their phenomic and genomic characterization uncovers novel biology.</title>
        <authorList>
            <person name="Wiegand S."/>
            <person name="Jogler M."/>
            <person name="Boedeker C."/>
            <person name="Pinto D."/>
            <person name="Vollmers J."/>
            <person name="Rivas-Marin E."/>
            <person name="Kohn T."/>
            <person name="Peeters S.H."/>
            <person name="Heuer A."/>
            <person name="Rast P."/>
            <person name="Oberbeckmann S."/>
            <person name="Bunk B."/>
            <person name="Jeske O."/>
            <person name="Meyerdierks A."/>
            <person name="Storesund J.E."/>
            <person name="Kallscheuer N."/>
            <person name="Luecker S."/>
            <person name="Lage O.M."/>
            <person name="Pohl T."/>
            <person name="Merkel B.J."/>
            <person name="Hornburger P."/>
            <person name="Mueller R.-W."/>
            <person name="Bruemmer F."/>
            <person name="Labrenz M."/>
            <person name="Spormann A.M."/>
            <person name="Op den Camp H."/>
            <person name="Overmann J."/>
            <person name="Amann R."/>
            <person name="Jetten M.S.M."/>
            <person name="Mascher T."/>
            <person name="Medema M.H."/>
            <person name="Devos D.P."/>
            <person name="Kaster A.-K."/>
            <person name="Ovreas L."/>
            <person name="Rohde M."/>
            <person name="Galperin M.Y."/>
            <person name="Jogler C."/>
        </authorList>
    </citation>
    <scope>NUCLEOTIDE SEQUENCE [LARGE SCALE GENOMIC DNA]</scope>
    <source>
        <strain evidence="7 8">Pla110</strain>
    </source>
</reference>
<dbReference type="Pfam" id="PF00884">
    <property type="entry name" value="Sulfatase"/>
    <property type="match status" value="1"/>
</dbReference>
<dbReference type="Gene3D" id="3.40.720.10">
    <property type="entry name" value="Alkaline Phosphatase, subunit A"/>
    <property type="match status" value="1"/>
</dbReference>
<dbReference type="EMBL" id="CP036281">
    <property type="protein sequence ID" value="QDU79668.1"/>
    <property type="molecule type" value="Genomic_DNA"/>
</dbReference>
<dbReference type="Proteomes" id="UP000317178">
    <property type="component" value="Chromosome"/>
</dbReference>
<feature type="signal peptide" evidence="5">
    <location>
        <begin position="1"/>
        <end position="25"/>
    </location>
</feature>
<dbReference type="InterPro" id="IPR024607">
    <property type="entry name" value="Sulfatase_CS"/>
</dbReference>
<evidence type="ECO:0000256" key="3">
    <source>
        <dbReference type="ARBA" id="ARBA00022801"/>
    </source>
</evidence>
<dbReference type="InterPro" id="IPR050738">
    <property type="entry name" value="Sulfatase"/>
</dbReference>
<keyword evidence="5" id="KW-0732">Signal</keyword>
<dbReference type="PROSITE" id="PS00523">
    <property type="entry name" value="SULFATASE_1"/>
    <property type="match status" value="1"/>
</dbReference>
<dbReference type="RefSeq" id="WP_144994447.1">
    <property type="nucleotide sequence ID" value="NZ_CP036281.1"/>
</dbReference>
<gene>
    <name evidence="7" type="primary">atsA_5</name>
    <name evidence="7" type="ORF">Pla110_13810</name>
</gene>
<accession>A0A518CKB2</accession>
<protein>
    <submittedName>
        <fullName evidence="7">Arylsulfatase</fullName>
        <ecNumber evidence="7">3.1.6.1</ecNumber>
    </submittedName>
</protein>
<keyword evidence="8" id="KW-1185">Reference proteome</keyword>
<keyword evidence="4" id="KW-0106">Calcium</keyword>
<dbReference type="KEGG" id="plon:Pla110_13810"/>
<dbReference type="EC" id="3.1.6.1" evidence="7"/>
<evidence type="ECO:0000313" key="8">
    <source>
        <dbReference type="Proteomes" id="UP000317178"/>
    </source>
</evidence>
<feature type="chain" id="PRO_5021882013" evidence="5">
    <location>
        <begin position="26"/>
        <end position="505"/>
    </location>
</feature>
<proteinExistence type="inferred from homology"/>
<name>A0A518CKB2_9PLAN</name>
<keyword evidence="2" id="KW-0479">Metal-binding</keyword>